<dbReference type="GO" id="GO:0016428">
    <property type="term" value="F:tRNA (cytidine-5-)-methyltransferase activity"/>
    <property type="evidence" value="ECO:0007669"/>
    <property type="project" value="InterPro"/>
</dbReference>
<feature type="region of interest" description="Disordered" evidence="11">
    <location>
        <begin position="461"/>
        <end position="579"/>
    </location>
</feature>
<dbReference type="GO" id="GO:0000049">
    <property type="term" value="F:tRNA binding"/>
    <property type="evidence" value="ECO:0007669"/>
    <property type="project" value="UniProtKB-KW"/>
</dbReference>
<reference evidence="13 14" key="1">
    <citation type="journal article" date="2018" name="Mol. Ecol.">
        <title>The obligate alkalophilic soda-lake fungus Sodiomyces alkalinus has shifted to a protein diet.</title>
        <authorList>
            <person name="Grum-Grzhimaylo A.A."/>
            <person name="Falkoski D.L."/>
            <person name="van den Heuvel J."/>
            <person name="Valero-Jimenez C.A."/>
            <person name="Min B."/>
            <person name="Choi I.G."/>
            <person name="Lipzen A."/>
            <person name="Daum C.G."/>
            <person name="Aanen D.K."/>
            <person name="Tsang A."/>
            <person name="Henrissat B."/>
            <person name="Bilanenko E.N."/>
            <person name="de Vries R.P."/>
            <person name="van Kan J.A.L."/>
            <person name="Grigoriev I.V."/>
            <person name="Debets A.J.M."/>
        </authorList>
    </citation>
    <scope>NUCLEOTIDE SEQUENCE [LARGE SCALE GENOMIC DNA]</scope>
    <source>
        <strain evidence="13 14">F11</strain>
    </source>
</reference>
<dbReference type="PROSITE" id="PS01153">
    <property type="entry name" value="NOL1_NOP2_SUN"/>
    <property type="match status" value="1"/>
</dbReference>
<keyword evidence="8 10" id="KW-0694">RNA-binding</keyword>
<feature type="compositionally biased region" description="Polar residues" evidence="11">
    <location>
        <begin position="810"/>
        <end position="819"/>
    </location>
</feature>
<evidence type="ECO:0000256" key="11">
    <source>
        <dbReference type="SAM" id="MobiDB-lite"/>
    </source>
</evidence>
<dbReference type="SUPFAM" id="SSF53335">
    <property type="entry name" value="S-adenosyl-L-methionine-dependent methyltransferases"/>
    <property type="match status" value="1"/>
</dbReference>
<dbReference type="InterPro" id="IPR049560">
    <property type="entry name" value="MeTrfase_RsmB-F_NOP2_cat"/>
</dbReference>
<evidence type="ECO:0000256" key="1">
    <source>
        <dbReference type="ARBA" id="ARBA00004123"/>
    </source>
</evidence>
<comment type="similarity">
    <text evidence="2 10">Belongs to the class I-like SAM-binding methyltransferase superfamily. RsmB/NOP family.</text>
</comment>
<dbReference type="PANTHER" id="PTHR22808">
    <property type="entry name" value="NCL1 YEAST -RELATED NOL1/NOP2/FMU SUN DOMAIN-CONTAINING"/>
    <property type="match status" value="1"/>
</dbReference>
<dbReference type="RefSeq" id="XP_028468480.1">
    <property type="nucleotide sequence ID" value="XM_028612774.1"/>
</dbReference>
<evidence type="ECO:0000256" key="8">
    <source>
        <dbReference type="ARBA" id="ARBA00022884"/>
    </source>
</evidence>
<feature type="region of interest" description="Disordered" evidence="11">
    <location>
        <begin position="786"/>
        <end position="843"/>
    </location>
</feature>
<evidence type="ECO:0000256" key="2">
    <source>
        <dbReference type="ARBA" id="ARBA00007494"/>
    </source>
</evidence>
<keyword evidence="7" id="KW-0819">tRNA processing</keyword>
<evidence type="ECO:0000256" key="9">
    <source>
        <dbReference type="ARBA" id="ARBA00023242"/>
    </source>
</evidence>
<evidence type="ECO:0000256" key="5">
    <source>
        <dbReference type="ARBA" id="ARBA00022679"/>
    </source>
</evidence>
<keyword evidence="14" id="KW-1185">Reference proteome</keyword>
<comment type="caution">
    <text evidence="10">Lacks conserved residue(s) required for the propagation of feature annotation.</text>
</comment>
<evidence type="ECO:0000313" key="14">
    <source>
        <dbReference type="Proteomes" id="UP000272025"/>
    </source>
</evidence>
<dbReference type="STRING" id="1314773.A0A3N2Q1P1"/>
<dbReference type="PANTHER" id="PTHR22808:SF1">
    <property type="entry name" value="RNA CYTOSINE-C(5)-METHYLTRANSFERASE NSUN2-RELATED"/>
    <property type="match status" value="1"/>
</dbReference>
<feature type="compositionally biased region" description="Basic and acidic residues" evidence="11">
    <location>
        <begin position="477"/>
        <end position="489"/>
    </location>
</feature>
<dbReference type="Gene3D" id="3.40.50.150">
    <property type="entry name" value="Vaccinia Virus protein VP39"/>
    <property type="match status" value="1"/>
</dbReference>
<feature type="compositionally biased region" description="Basic and acidic residues" evidence="11">
    <location>
        <begin position="546"/>
        <end position="555"/>
    </location>
</feature>
<dbReference type="Pfam" id="PF25378">
    <property type="entry name" value="PUA_NSUN2"/>
    <property type="match status" value="1"/>
</dbReference>
<dbReference type="PRINTS" id="PR02008">
    <property type="entry name" value="RCMTFAMILY"/>
</dbReference>
<feature type="compositionally biased region" description="Acidic residues" evidence="11">
    <location>
        <begin position="826"/>
        <end position="835"/>
    </location>
</feature>
<keyword evidence="9" id="KW-0539">Nucleus</keyword>
<feature type="compositionally biased region" description="Low complexity" evidence="11">
    <location>
        <begin position="491"/>
        <end position="513"/>
    </location>
</feature>
<organism evidence="13 14">
    <name type="scientific">Sodiomyces alkalinus (strain CBS 110278 / VKM F-3762 / F11)</name>
    <name type="common">Alkaliphilic filamentous fungus</name>
    <dbReference type="NCBI Taxonomy" id="1314773"/>
    <lineage>
        <taxon>Eukaryota</taxon>
        <taxon>Fungi</taxon>
        <taxon>Dikarya</taxon>
        <taxon>Ascomycota</taxon>
        <taxon>Pezizomycotina</taxon>
        <taxon>Sordariomycetes</taxon>
        <taxon>Hypocreomycetidae</taxon>
        <taxon>Glomerellales</taxon>
        <taxon>Plectosphaerellaceae</taxon>
        <taxon>Sodiomyces</taxon>
    </lineage>
</organism>
<feature type="binding site" evidence="10">
    <location>
        <position position="285"/>
    </location>
    <ligand>
        <name>S-adenosyl-L-methionine</name>
        <dbReference type="ChEBI" id="CHEBI:59789"/>
    </ligand>
</feature>
<name>A0A3N2Q1P1_SODAK</name>
<evidence type="ECO:0000256" key="4">
    <source>
        <dbReference type="ARBA" id="ARBA00022603"/>
    </source>
</evidence>
<dbReference type="InterPro" id="IPR023270">
    <property type="entry name" value="RCMT_NCL1"/>
</dbReference>
<dbReference type="Proteomes" id="UP000272025">
    <property type="component" value="Unassembled WGS sequence"/>
</dbReference>
<feature type="binding site" evidence="10">
    <location>
        <position position="228"/>
    </location>
    <ligand>
        <name>S-adenosyl-L-methionine</name>
        <dbReference type="ChEBI" id="CHEBI:59789"/>
    </ligand>
</feature>
<evidence type="ECO:0000256" key="10">
    <source>
        <dbReference type="PROSITE-ProRule" id="PRU01023"/>
    </source>
</evidence>
<feature type="active site" description="Nucleophile" evidence="10">
    <location>
        <position position="338"/>
    </location>
</feature>
<keyword evidence="6 10" id="KW-0949">S-adenosyl-L-methionine</keyword>
<dbReference type="EMBL" id="ML119052">
    <property type="protein sequence ID" value="ROT40674.1"/>
    <property type="molecule type" value="Genomic_DNA"/>
</dbReference>
<dbReference type="AlphaFoldDB" id="A0A3N2Q1P1"/>
<sequence length="843" mass="94503">MGRGRKRHFSWKSHAEIEKVHEKLQKYYDNLLQLPDEEKAQFWDALRRELPNSFRFAGSKSHAIAVRNLLKERYMPEIVKIEHADGRKVEPPQPVPWYPNDLAWDMTTPKNVVRKFAPFAAFQKFLVSETSIGNISRQEVVSMIPPLVMDVRPGMTVLDMCASPGSKATQLLEMIHQGEEARIRKFLRAFAKEDGLDLGVQTEEELEIDEDVDSADDGRATGLLIANDADYKRCHMLVHQLKRLSSPNMIVTNHDATMYPSIRLPSEPGKPDRPRYIKFDRILADVPCSGDGTLRKNINLWNDWNPNSALGLHTTQIRILVRALSMLKPGGRVVYSTCSMNPVENEAIVAAAIAKCGGPEKVEIVDCSNELPGLKRRPGLKSWNVMDRSSRIWNSMQEVNEFLQSGERTNMPGKLLETMFPPPEGSAGADLPLERCMRVYAHLQNTGGFFITVLHKKEEVKIRPDEPKSASTAQPDGSRDSPATDKPSDVAETPDTAAQAPAAASESETGAGEPRVDENGDGEQEPTPPHGSKRPRSEEPAQLESQEPKKPRLENGSEQSEAKPQPQARPGRNQHGQFEEPFKYLSPDHEVLQNIKSFYSLSARFPQDRFMVRNAAGDPTKAIYYTSQLVKDVLVENEGRGVKVVHGGVKMFMKQDAPSADVCRWRIQSEGMPIIEGYVGENRVVRLRKRETLRKLLIEMFPKIADGAWEQLGEIGERVRDIGMGCLVLRLEPDGTEESFMERMALPLWKSVHSLNLMLPKEERAAMLLRIFNDTTPLINRALQKEKQAKIDQHEKERRAGENGEKAASNDAQQENGGTTAAEDPAMLDDVEDAPTPEGMVSD</sequence>
<dbReference type="Pfam" id="PF01189">
    <property type="entry name" value="Methyltr_RsmB-F"/>
    <property type="match status" value="1"/>
</dbReference>
<feature type="binding site" evidence="10">
    <location>
        <position position="255"/>
    </location>
    <ligand>
        <name>S-adenosyl-L-methionine</name>
        <dbReference type="ChEBI" id="CHEBI:59789"/>
    </ligand>
</feature>
<dbReference type="PRINTS" id="PR02011">
    <property type="entry name" value="RCMTNCL1"/>
</dbReference>
<dbReference type="InterPro" id="IPR029063">
    <property type="entry name" value="SAM-dependent_MTases_sf"/>
</dbReference>
<keyword evidence="4 10" id="KW-0489">Methyltransferase</keyword>
<evidence type="ECO:0000256" key="7">
    <source>
        <dbReference type="ARBA" id="ARBA00022694"/>
    </source>
</evidence>
<evidence type="ECO:0000256" key="3">
    <source>
        <dbReference type="ARBA" id="ARBA00022555"/>
    </source>
</evidence>
<evidence type="ECO:0000256" key="6">
    <source>
        <dbReference type="ARBA" id="ARBA00022691"/>
    </source>
</evidence>
<dbReference type="InterPro" id="IPR057286">
    <property type="entry name" value="PUA_NSUN2"/>
</dbReference>
<keyword evidence="5 10" id="KW-0808">Transferase</keyword>
<dbReference type="InterPro" id="IPR023267">
    <property type="entry name" value="RCMT"/>
</dbReference>
<proteinExistence type="inferred from homology"/>
<dbReference type="GO" id="GO:0030488">
    <property type="term" value="P:tRNA methylation"/>
    <property type="evidence" value="ECO:0007669"/>
    <property type="project" value="TreeGrafter"/>
</dbReference>
<accession>A0A3N2Q1P1</accession>
<dbReference type="GeneID" id="39581252"/>
<dbReference type="InterPro" id="IPR057285">
    <property type="entry name" value="Pre-PUA_NSUN2"/>
</dbReference>
<feature type="compositionally biased region" description="Basic and acidic residues" evidence="11">
    <location>
        <begin position="786"/>
        <end position="805"/>
    </location>
</feature>
<feature type="domain" description="SAM-dependent MTase RsmB/NOP-type" evidence="12">
    <location>
        <begin position="42"/>
        <end position="457"/>
    </location>
</feature>
<dbReference type="InterPro" id="IPR018314">
    <property type="entry name" value="RsmB/NOL1/NOP2-like_CS"/>
</dbReference>
<dbReference type="PROSITE" id="PS51686">
    <property type="entry name" value="SAM_MT_RSMB_NOP"/>
    <property type="match status" value="1"/>
</dbReference>
<evidence type="ECO:0000313" key="13">
    <source>
        <dbReference type="EMBL" id="ROT40674.1"/>
    </source>
</evidence>
<dbReference type="Pfam" id="PF25376">
    <property type="entry name" value="Pre-PUA_NSUN2"/>
    <property type="match status" value="1"/>
</dbReference>
<protein>
    <submittedName>
        <fullName evidence="13">NOL1/NOP2/sun family protein</fullName>
    </submittedName>
</protein>
<dbReference type="InterPro" id="IPR001678">
    <property type="entry name" value="MeTrfase_RsmB-F_NOP2_dom"/>
</dbReference>
<evidence type="ECO:0000259" key="12">
    <source>
        <dbReference type="PROSITE" id="PS51686"/>
    </source>
</evidence>
<gene>
    <name evidence="13" type="ORF">SODALDRAFT_338363</name>
</gene>
<dbReference type="GO" id="GO:0005634">
    <property type="term" value="C:nucleus"/>
    <property type="evidence" value="ECO:0007669"/>
    <property type="project" value="UniProtKB-SubCell"/>
</dbReference>
<dbReference type="OrthoDB" id="6093671at2759"/>
<dbReference type="GO" id="GO:0005737">
    <property type="term" value="C:cytoplasm"/>
    <property type="evidence" value="ECO:0007669"/>
    <property type="project" value="TreeGrafter"/>
</dbReference>
<comment type="subcellular location">
    <subcellularLocation>
        <location evidence="1">Nucleus</location>
    </subcellularLocation>
</comment>
<keyword evidence="3" id="KW-0820">tRNA-binding</keyword>